<gene>
    <name evidence="1" type="ORF">SAMN04487995_0156</name>
</gene>
<evidence type="ECO:0000313" key="1">
    <source>
        <dbReference type="EMBL" id="SEI37609.1"/>
    </source>
</evidence>
<organism evidence="1 2">
    <name type="scientific">Dyadobacter koreensis</name>
    <dbReference type="NCBI Taxonomy" id="408657"/>
    <lineage>
        <taxon>Bacteria</taxon>
        <taxon>Pseudomonadati</taxon>
        <taxon>Bacteroidota</taxon>
        <taxon>Cytophagia</taxon>
        <taxon>Cytophagales</taxon>
        <taxon>Spirosomataceae</taxon>
        <taxon>Dyadobacter</taxon>
    </lineage>
</organism>
<keyword evidence="2" id="KW-1185">Reference proteome</keyword>
<accession>A0A1H6Q178</accession>
<evidence type="ECO:0000313" key="2">
    <source>
        <dbReference type="Proteomes" id="UP000199532"/>
    </source>
</evidence>
<dbReference type="STRING" id="408657.SAMN04487995_0156"/>
<dbReference type="Proteomes" id="UP000199532">
    <property type="component" value="Unassembled WGS sequence"/>
</dbReference>
<dbReference type="OrthoDB" id="1120295at2"/>
<proteinExistence type="predicted"/>
<reference evidence="1 2" key="1">
    <citation type="submission" date="2016-10" db="EMBL/GenBank/DDBJ databases">
        <authorList>
            <person name="de Groot N.N."/>
        </authorList>
    </citation>
    <scope>NUCLEOTIDE SEQUENCE [LARGE SCALE GENOMIC DNA]</scope>
    <source>
        <strain evidence="1 2">DSM 19938</strain>
    </source>
</reference>
<protein>
    <submittedName>
        <fullName evidence="1">Uncharacterized protein</fullName>
    </submittedName>
</protein>
<name>A0A1H6Q178_9BACT</name>
<dbReference type="EMBL" id="FNXY01000001">
    <property type="protein sequence ID" value="SEI37609.1"/>
    <property type="molecule type" value="Genomic_DNA"/>
</dbReference>
<dbReference type="RefSeq" id="WP_090330814.1">
    <property type="nucleotide sequence ID" value="NZ_FNXY01000001.1"/>
</dbReference>
<dbReference type="AlphaFoldDB" id="A0A1H6Q178"/>
<sequence length="107" mass="12147">MSTESTTIHKALLKVENVFQKSGRKKINSTAEETDVYVTFILENTDLLGQISRIYQSSDKAAKALLIDDAATNRFLKILSRVANGNEGVSRQERLFVYQFWSAFQKI</sequence>